<reference evidence="3" key="1">
    <citation type="submission" date="2017-11" db="EMBL/GenBank/DDBJ databases">
        <authorList>
            <person name="Lima N.C."/>
            <person name="Parody-Merino A.M."/>
            <person name="Battley P.F."/>
            <person name="Fidler A.E."/>
            <person name="Prosdocimi F."/>
        </authorList>
    </citation>
    <scope>NUCLEOTIDE SEQUENCE [LARGE SCALE GENOMIC DNA]</scope>
</reference>
<dbReference type="AlphaFoldDB" id="A0A2I0T1S7"/>
<feature type="compositionally biased region" description="Polar residues" evidence="1">
    <location>
        <begin position="84"/>
        <end position="99"/>
    </location>
</feature>
<feature type="compositionally biased region" description="Basic and acidic residues" evidence="1">
    <location>
        <begin position="29"/>
        <end position="46"/>
    </location>
</feature>
<gene>
    <name evidence="2" type="ORF">llap_21938</name>
</gene>
<evidence type="ECO:0000313" key="3">
    <source>
        <dbReference type="Proteomes" id="UP000233556"/>
    </source>
</evidence>
<feature type="region of interest" description="Disordered" evidence="1">
    <location>
        <begin position="60"/>
        <end position="115"/>
    </location>
</feature>
<keyword evidence="3" id="KW-1185">Reference proteome</keyword>
<sequence length="115" mass="12724">MNHEPDHFQEERQNKTEALDQNVASCSDQCKREDVPEDEGKIKTKQDVPVAFAIPAHEPCVPKEPQVPQTATENFFRTPGGPNTVPSPSANSDGTNRISPGTLYIPQRKLEVAED</sequence>
<organism evidence="2 3">
    <name type="scientific">Limosa lapponica baueri</name>
    <dbReference type="NCBI Taxonomy" id="1758121"/>
    <lineage>
        <taxon>Eukaryota</taxon>
        <taxon>Metazoa</taxon>
        <taxon>Chordata</taxon>
        <taxon>Craniata</taxon>
        <taxon>Vertebrata</taxon>
        <taxon>Euteleostomi</taxon>
        <taxon>Archelosauria</taxon>
        <taxon>Archosauria</taxon>
        <taxon>Dinosauria</taxon>
        <taxon>Saurischia</taxon>
        <taxon>Theropoda</taxon>
        <taxon>Coelurosauria</taxon>
        <taxon>Aves</taxon>
        <taxon>Neognathae</taxon>
        <taxon>Neoaves</taxon>
        <taxon>Charadriiformes</taxon>
        <taxon>Scolopacidae</taxon>
        <taxon>Limosa</taxon>
    </lineage>
</organism>
<protein>
    <submittedName>
        <fullName evidence="2">Transcription factor e2f8</fullName>
    </submittedName>
</protein>
<feature type="region of interest" description="Disordered" evidence="1">
    <location>
        <begin position="1"/>
        <end position="46"/>
    </location>
</feature>
<proteinExistence type="predicted"/>
<dbReference type="EMBL" id="KZ524698">
    <property type="protein sequence ID" value="PKU27758.1"/>
    <property type="molecule type" value="Genomic_DNA"/>
</dbReference>
<dbReference type="Proteomes" id="UP000233556">
    <property type="component" value="Unassembled WGS sequence"/>
</dbReference>
<accession>A0A2I0T1S7</accession>
<feature type="compositionally biased region" description="Basic and acidic residues" evidence="1">
    <location>
        <begin position="1"/>
        <end position="18"/>
    </location>
</feature>
<evidence type="ECO:0000256" key="1">
    <source>
        <dbReference type="SAM" id="MobiDB-lite"/>
    </source>
</evidence>
<reference evidence="3" key="2">
    <citation type="submission" date="2017-12" db="EMBL/GenBank/DDBJ databases">
        <title>Genome sequence of the Bar-tailed Godwit (Limosa lapponica baueri).</title>
        <authorList>
            <person name="Lima N.C.B."/>
            <person name="Parody-Merino A.M."/>
            <person name="Battley P.F."/>
            <person name="Fidler A.E."/>
            <person name="Prosdocimi F."/>
        </authorList>
    </citation>
    <scope>NUCLEOTIDE SEQUENCE [LARGE SCALE GENOMIC DNA]</scope>
</reference>
<evidence type="ECO:0000313" key="2">
    <source>
        <dbReference type="EMBL" id="PKU27758.1"/>
    </source>
</evidence>
<name>A0A2I0T1S7_LIMLA</name>
<dbReference type="OrthoDB" id="5318at2759"/>